<dbReference type="AlphaFoldDB" id="A0A8K1LMP9"/>
<accession>A0A8K1LMP9</accession>
<dbReference type="Proteomes" id="UP000796761">
    <property type="component" value="Unassembled WGS sequence"/>
</dbReference>
<gene>
    <name evidence="2" type="ORF">HGM15179_007507</name>
</gene>
<reference evidence="2" key="1">
    <citation type="submission" date="2019-04" db="EMBL/GenBank/DDBJ databases">
        <title>Genome assembly of Zosterops borbonicus 15179.</title>
        <authorList>
            <person name="Leroy T."/>
            <person name="Anselmetti Y."/>
            <person name="Tilak M.-K."/>
            <person name="Nabholz B."/>
        </authorList>
    </citation>
    <scope>NUCLEOTIDE SEQUENCE</scope>
    <source>
        <strain evidence="2">HGM_15179</strain>
        <tissue evidence="2">Muscle</tissue>
    </source>
</reference>
<dbReference type="OrthoDB" id="9221901at2759"/>
<feature type="region of interest" description="Disordered" evidence="1">
    <location>
        <begin position="1"/>
        <end position="38"/>
    </location>
</feature>
<evidence type="ECO:0000256" key="1">
    <source>
        <dbReference type="SAM" id="MobiDB-lite"/>
    </source>
</evidence>
<comment type="caution">
    <text evidence="2">The sequence shown here is derived from an EMBL/GenBank/DDBJ whole genome shotgun (WGS) entry which is preliminary data.</text>
</comment>
<proteinExistence type="predicted"/>
<sequence>MTLALVGSRDGDSAPVALCPDETPPAELPSPGASTGQTWSCWREPRRGTRMIRGMEQLCWEERLGELALFSLEKERLQSDLNVALQYLKGACKKDEEKQFPRAWSAKTRGNDFKLRENMFRQDIRKNFVPCEVGEALAQGAQRSCGCPWIPGSAQGQVGQGLEQPGIVEGIPAHGRGVLG</sequence>
<evidence type="ECO:0000313" key="2">
    <source>
        <dbReference type="EMBL" id="TRZ19639.1"/>
    </source>
</evidence>
<name>A0A8K1LMP9_9PASS</name>
<dbReference type="EMBL" id="SWJQ01000178">
    <property type="protein sequence ID" value="TRZ19639.1"/>
    <property type="molecule type" value="Genomic_DNA"/>
</dbReference>
<organism evidence="2 3">
    <name type="scientific">Zosterops borbonicus</name>
    <dbReference type="NCBI Taxonomy" id="364589"/>
    <lineage>
        <taxon>Eukaryota</taxon>
        <taxon>Metazoa</taxon>
        <taxon>Chordata</taxon>
        <taxon>Craniata</taxon>
        <taxon>Vertebrata</taxon>
        <taxon>Euteleostomi</taxon>
        <taxon>Archelosauria</taxon>
        <taxon>Archosauria</taxon>
        <taxon>Dinosauria</taxon>
        <taxon>Saurischia</taxon>
        <taxon>Theropoda</taxon>
        <taxon>Coelurosauria</taxon>
        <taxon>Aves</taxon>
        <taxon>Neognathae</taxon>
        <taxon>Neoaves</taxon>
        <taxon>Telluraves</taxon>
        <taxon>Australaves</taxon>
        <taxon>Passeriformes</taxon>
        <taxon>Sylvioidea</taxon>
        <taxon>Zosteropidae</taxon>
        <taxon>Zosterops</taxon>
    </lineage>
</organism>
<keyword evidence="3" id="KW-1185">Reference proteome</keyword>
<protein>
    <submittedName>
        <fullName evidence="2">Uncharacterized protein</fullName>
    </submittedName>
</protein>
<evidence type="ECO:0000313" key="3">
    <source>
        <dbReference type="Proteomes" id="UP000796761"/>
    </source>
</evidence>